<proteinExistence type="predicted"/>
<sequence>MKFYGENVDLILDEFSSLCEQMTSTMTMDDMYGVGNQILRELIKSASRVQNGDQEKGFHGMCMTKNTSEASKRDIVKNISPHIANFNYSIHTPTISMGIDNNVIKV</sequence>
<comment type="caution">
    <text evidence="1">The sequence shown here is derived from an EMBL/GenBank/DDBJ whole genome shotgun (WGS) entry which is preliminary data.</text>
</comment>
<dbReference type="GeneID" id="33570232"/>
<dbReference type="Proteomes" id="UP000193648">
    <property type="component" value="Unassembled WGS sequence"/>
</dbReference>
<protein>
    <submittedName>
        <fullName evidence="1">Uncharacterized protein</fullName>
    </submittedName>
</protein>
<dbReference type="EMBL" id="MCFF01000002">
    <property type="protein sequence ID" value="ORZ28300.1"/>
    <property type="molecule type" value="Genomic_DNA"/>
</dbReference>
<dbReference type="AlphaFoldDB" id="A0A1Y2H174"/>
<name>A0A1Y2H174_9FUNG</name>
<evidence type="ECO:0000313" key="2">
    <source>
        <dbReference type="Proteomes" id="UP000193648"/>
    </source>
</evidence>
<gene>
    <name evidence="1" type="ORF">BCR41DRAFT_391776</name>
</gene>
<dbReference type="RefSeq" id="XP_021885985.1">
    <property type="nucleotide sequence ID" value="XM_022028389.1"/>
</dbReference>
<organism evidence="1 2">
    <name type="scientific">Lobosporangium transversale</name>
    <dbReference type="NCBI Taxonomy" id="64571"/>
    <lineage>
        <taxon>Eukaryota</taxon>
        <taxon>Fungi</taxon>
        <taxon>Fungi incertae sedis</taxon>
        <taxon>Mucoromycota</taxon>
        <taxon>Mortierellomycotina</taxon>
        <taxon>Mortierellomycetes</taxon>
        <taxon>Mortierellales</taxon>
        <taxon>Mortierellaceae</taxon>
        <taxon>Lobosporangium</taxon>
    </lineage>
</organism>
<dbReference type="InParanoid" id="A0A1Y2H174"/>
<reference evidence="1 2" key="1">
    <citation type="submission" date="2016-07" db="EMBL/GenBank/DDBJ databases">
        <title>Pervasive Adenine N6-methylation of Active Genes in Fungi.</title>
        <authorList>
            <consortium name="DOE Joint Genome Institute"/>
            <person name="Mondo S.J."/>
            <person name="Dannebaum R.O."/>
            <person name="Kuo R.C."/>
            <person name="Labutti K."/>
            <person name="Haridas S."/>
            <person name="Kuo A."/>
            <person name="Salamov A."/>
            <person name="Ahrendt S.R."/>
            <person name="Lipzen A."/>
            <person name="Sullivan W."/>
            <person name="Andreopoulos W.B."/>
            <person name="Clum A."/>
            <person name="Lindquist E."/>
            <person name="Daum C."/>
            <person name="Ramamoorthy G.K."/>
            <person name="Gryganskyi A."/>
            <person name="Culley D."/>
            <person name="Magnuson J.K."/>
            <person name="James T.Y."/>
            <person name="O'Malley M.A."/>
            <person name="Stajich J.E."/>
            <person name="Spatafora J.W."/>
            <person name="Visel A."/>
            <person name="Grigoriev I.V."/>
        </authorList>
    </citation>
    <scope>NUCLEOTIDE SEQUENCE [LARGE SCALE GENOMIC DNA]</scope>
    <source>
        <strain evidence="1 2">NRRL 3116</strain>
    </source>
</reference>
<accession>A0A1Y2H174</accession>
<evidence type="ECO:0000313" key="1">
    <source>
        <dbReference type="EMBL" id="ORZ28300.1"/>
    </source>
</evidence>
<keyword evidence="2" id="KW-1185">Reference proteome</keyword>